<evidence type="ECO:0000313" key="1">
    <source>
        <dbReference type="EMBL" id="MBK1714164.1"/>
    </source>
</evidence>
<accession>A0ABS1DWU9</accession>
<gene>
    <name evidence="1" type="ORF">CKO43_15430</name>
</gene>
<reference evidence="1" key="1">
    <citation type="submission" date="2017-08" db="EMBL/GenBank/DDBJ databases">
        <authorList>
            <person name="Imhoff J.F."/>
            <person name="Rahn T."/>
            <person name="Kuenzel S."/>
            <person name="Neulinger S.C."/>
        </authorList>
    </citation>
    <scope>NUCLEOTIDE SEQUENCE</scope>
    <source>
        <strain evidence="1">IM 151</strain>
    </source>
</reference>
<protein>
    <submittedName>
        <fullName evidence="1">Uncharacterized protein</fullName>
    </submittedName>
</protein>
<reference evidence="1" key="2">
    <citation type="journal article" date="2020" name="Microorganisms">
        <title>Osmotic Adaptation and Compatible Solute Biosynthesis of Phototrophic Bacteria as Revealed from Genome Analyses.</title>
        <authorList>
            <person name="Imhoff J.F."/>
            <person name="Rahn T."/>
            <person name="Kunzel S."/>
            <person name="Keller A."/>
            <person name="Neulinger S.C."/>
        </authorList>
    </citation>
    <scope>NUCLEOTIDE SEQUENCE</scope>
    <source>
        <strain evidence="1">IM 151</strain>
    </source>
</reference>
<organism evidence="1 2">
    <name type="scientific">Rubrivivax gelatinosus</name>
    <name type="common">Rhodocyclus gelatinosus</name>
    <name type="synonym">Rhodopseudomonas gelatinosa</name>
    <dbReference type="NCBI Taxonomy" id="28068"/>
    <lineage>
        <taxon>Bacteria</taxon>
        <taxon>Pseudomonadati</taxon>
        <taxon>Pseudomonadota</taxon>
        <taxon>Betaproteobacteria</taxon>
        <taxon>Burkholderiales</taxon>
        <taxon>Sphaerotilaceae</taxon>
        <taxon>Rubrivivax</taxon>
    </lineage>
</organism>
<keyword evidence="2" id="KW-1185">Reference proteome</keyword>
<name>A0ABS1DWU9_RUBGE</name>
<proteinExistence type="predicted"/>
<dbReference type="EMBL" id="NRRU01000058">
    <property type="protein sequence ID" value="MBK1714164.1"/>
    <property type="molecule type" value="Genomic_DNA"/>
</dbReference>
<sequence length="91" mass="10379">MTPERPPRPAWPRGGGSSFREDHAFLCRGDDRRVYRVVRREQWVATTGIDGQSRWQRTGIGNYAVDDGRPVGRLDDGRFVVARTRVVLTPI</sequence>
<dbReference type="RefSeq" id="WP_200232126.1">
    <property type="nucleotide sequence ID" value="NZ_NRRT01000112.1"/>
</dbReference>
<evidence type="ECO:0000313" key="2">
    <source>
        <dbReference type="Proteomes" id="UP001041814"/>
    </source>
</evidence>
<comment type="caution">
    <text evidence="1">The sequence shown here is derived from an EMBL/GenBank/DDBJ whole genome shotgun (WGS) entry which is preliminary data.</text>
</comment>
<dbReference type="Proteomes" id="UP001041814">
    <property type="component" value="Unassembled WGS sequence"/>
</dbReference>